<comment type="caution">
    <text evidence="6">The sequence shown here is derived from an EMBL/GenBank/DDBJ whole genome shotgun (WGS) entry which is preliminary data.</text>
</comment>
<dbReference type="OrthoDB" id="5405464at2"/>
<comment type="subcellular location">
    <subcellularLocation>
        <location evidence="1">Membrane</location>
        <topology evidence="1">Multi-pass membrane protein</topology>
    </subcellularLocation>
</comment>
<dbReference type="EMBL" id="SJFN01000027">
    <property type="protein sequence ID" value="TBW35227.1"/>
    <property type="molecule type" value="Genomic_DNA"/>
</dbReference>
<keyword evidence="4 5" id="KW-0472">Membrane</keyword>
<evidence type="ECO:0000313" key="6">
    <source>
        <dbReference type="EMBL" id="TBW35227.1"/>
    </source>
</evidence>
<dbReference type="InterPro" id="IPR019109">
    <property type="entry name" value="MamF_MmsF"/>
</dbReference>
<feature type="transmembrane region" description="Helical" evidence="5">
    <location>
        <begin position="67"/>
        <end position="99"/>
    </location>
</feature>
<name>A0A4Q9VL11_9HYPH</name>
<protein>
    <recommendedName>
        <fullName evidence="8">DUF4870 domain-containing protein</fullName>
    </recommendedName>
</protein>
<dbReference type="RefSeq" id="WP_131310721.1">
    <property type="nucleotide sequence ID" value="NZ_SJFN01000027.1"/>
</dbReference>
<evidence type="ECO:0000313" key="7">
    <source>
        <dbReference type="Proteomes" id="UP000292781"/>
    </source>
</evidence>
<dbReference type="Proteomes" id="UP000292781">
    <property type="component" value="Unassembled WGS sequence"/>
</dbReference>
<keyword evidence="2 5" id="KW-0812">Transmembrane</keyword>
<evidence type="ECO:0000256" key="3">
    <source>
        <dbReference type="ARBA" id="ARBA00022989"/>
    </source>
</evidence>
<proteinExistence type="predicted"/>
<dbReference type="Pfam" id="PF09685">
    <property type="entry name" value="MamF_MmsF"/>
    <property type="match status" value="1"/>
</dbReference>
<evidence type="ECO:0008006" key="8">
    <source>
        <dbReference type="Google" id="ProtNLM"/>
    </source>
</evidence>
<keyword evidence="7" id="KW-1185">Reference proteome</keyword>
<evidence type="ECO:0000256" key="1">
    <source>
        <dbReference type="ARBA" id="ARBA00004141"/>
    </source>
</evidence>
<accession>A0A4Q9VL11</accession>
<sequence length="121" mass="12697">MSYTPTPDASSPASPKTWAIVVWALYLGGAVTVGIAGIVGLIVAYLKRGDVAGTVYASHITSAIRTFWISLIAGIIGFVLSFVGIGLLVLIAVGIWSLFRAVRGLLKALDAKPIDDPEGWL</sequence>
<feature type="transmembrane region" description="Helical" evidence="5">
    <location>
        <begin position="20"/>
        <end position="46"/>
    </location>
</feature>
<gene>
    <name evidence="6" type="ORF">EYW49_16460</name>
</gene>
<organism evidence="6 7">
    <name type="scientific">Siculibacillus lacustris</name>
    <dbReference type="NCBI Taxonomy" id="1549641"/>
    <lineage>
        <taxon>Bacteria</taxon>
        <taxon>Pseudomonadati</taxon>
        <taxon>Pseudomonadota</taxon>
        <taxon>Alphaproteobacteria</taxon>
        <taxon>Hyphomicrobiales</taxon>
        <taxon>Ancalomicrobiaceae</taxon>
        <taxon>Siculibacillus</taxon>
    </lineage>
</organism>
<reference evidence="6 7" key="1">
    <citation type="submission" date="2019-02" db="EMBL/GenBank/DDBJ databases">
        <title>Siculibacillus lacustris gen. nov., sp. nov., a new rosette-forming bacterium isolated from a freshwater crater lake (Lake St. Ana, Romania).</title>
        <authorList>
            <person name="Felfoldi T."/>
            <person name="Marton Z."/>
            <person name="Szabo A."/>
            <person name="Mentes A."/>
            <person name="Boka K."/>
            <person name="Marialigeti K."/>
            <person name="Mathe I."/>
            <person name="Koncz M."/>
            <person name="Schumann P."/>
            <person name="Toth E."/>
        </authorList>
    </citation>
    <scope>NUCLEOTIDE SEQUENCE [LARGE SCALE GENOMIC DNA]</scope>
    <source>
        <strain evidence="6 7">SA-279</strain>
    </source>
</reference>
<evidence type="ECO:0000256" key="5">
    <source>
        <dbReference type="SAM" id="Phobius"/>
    </source>
</evidence>
<dbReference type="AlphaFoldDB" id="A0A4Q9VL11"/>
<evidence type="ECO:0000256" key="4">
    <source>
        <dbReference type="ARBA" id="ARBA00023136"/>
    </source>
</evidence>
<keyword evidence="3 5" id="KW-1133">Transmembrane helix</keyword>
<evidence type="ECO:0000256" key="2">
    <source>
        <dbReference type="ARBA" id="ARBA00022692"/>
    </source>
</evidence>